<dbReference type="AlphaFoldDB" id="A0A1G6UJM6"/>
<organism evidence="1 2">
    <name type="scientific">Niabella drilacis (strain DSM 25811 / CCM 8410 / CCUG 62505 / LMG 26954 / E90)</name>
    <dbReference type="NCBI Taxonomy" id="1285928"/>
    <lineage>
        <taxon>Bacteria</taxon>
        <taxon>Pseudomonadati</taxon>
        <taxon>Bacteroidota</taxon>
        <taxon>Chitinophagia</taxon>
        <taxon>Chitinophagales</taxon>
        <taxon>Chitinophagaceae</taxon>
        <taxon>Niabella</taxon>
    </lineage>
</organism>
<accession>A0A1G6UJM6</accession>
<evidence type="ECO:0008006" key="3">
    <source>
        <dbReference type="Google" id="ProtNLM"/>
    </source>
</evidence>
<gene>
    <name evidence="1" type="ORF">SAMN04487894_1097</name>
</gene>
<dbReference type="OrthoDB" id="5431540at2"/>
<evidence type="ECO:0000313" key="2">
    <source>
        <dbReference type="Proteomes" id="UP000198757"/>
    </source>
</evidence>
<protein>
    <recommendedName>
        <fullName evidence="3">DUF2846 domain-containing protein</fullName>
    </recommendedName>
</protein>
<dbReference type="Proteomes" id="UP000198757">
    <property type="component" value="Unassembled WGS sequence"/>
</dbReference>
<keyword evidence="2" id="KW-1185">Reference proteome</keyword>
<proteinExistence type="predicted"/>
<dbReference type="RefSeq" id="WP_090391157.1">
    <property type="nucleotide sequence ID" value="NZ_FMZO01000009.1"/>
</dbReference>
<dbReference type="STRING" id="1285928.SAMN04487894_1097"/>
<evidence type="ECO:0000313" key="1">
    <source>
        <dbReference type="EMBL" id="SDD41630.1"/>
    </source>
</evidence>
<reference evidence="2" key="1">
    <citation type="submission" date="2016-10" db="EMBL/GenBank/DDBJ databases">
        <authorList>
            <person name="Varghese N."/>
            <person name="Submissions S."/>
        </authorList>
    </citation>
    <scope>NUCLEOTIDE SEQUENCE [LARGE SCALE GENOMIC DNA]</scope>
    <source>
        <strain evidence="2">DSM 25811 / CCM 8410 / LMG 26954 / E90</strain>
    </source>
</reference>
<sequence>MKKLLLSLTALFGICVITNIALASENYFIKIKSHNSEKLTTSDSTQYALVYIYRPRKFSGSAVKANIYMSNDEVSRQSIGKVKSGSDLMLKLYAEGKTSFVAEGAPKKGAMINVKFGREYYMRIITQNVMGVVRVKLEFVDEETGRREYEEQKH</sequence>
<dbReference type="EMBL" id="FMZO01000009">
    <property type="protein sequence ID" value="SDD41630.1"/>
    <property type="molecule type" value="Genomic_DNA"/>
</dbReference>
<name>A0A1G6UJM6_NIADE</name>